<proteinExistence type="predicted"/>
<evidence type="ECO:0000313" key="2">
    <source>
        <dbReference type="EMBL" id="MFC4835605.1"/>
    </source>
</evidence>
<gene>
    <name evidence="2" type="ORF">ACFPEL_24570</name>
</gene>
<name>A0ABV9RPT7_9PSEU</name>
<keyword evidence="3" id="KW-1185">Reference proteome</keyword>
<dbReference type="RefSeq" id="WP_274189503.1">
    <property type="nucleotide sequence ID" value="NZ_BAABHN010000050.1"/>
</dbReference>
<feature type="region of interest" description="Disordered" evidence="1">
    <location>
        <begin position="85"/>
        <end position="105"/>
    </location>
</feature>
<evidence type="ECO:0000313" key="3">
    <source>
        <dbReference type="Proteomes" id="UP001595909"/>
    </source>
</evidence>
<protein>
    <recommendedName>
        <fullName evidence="4">ESX-1 secretion-associated protein</fullName>
    </recommendedName>
</protein>
<dbReference type="EMBL" id="JBHSIM010000050">
    <property type="protein sequence ID" value="MFC4835605.1"/>
    <property type="molecule type" value="Genomic_DNA"/>
</dbReference>
<reference evidence="3" key="1">
    <citation type="journal article" date="2019" name="Int. J. Syst. Evol. Microbiol.">
        <title>The Global Catalogue of Microorganisms (GCM) 10K type strain sequencing project: providing services to taxonomists for standard genome sequencing and annotation.</title>
        <authorList>
            <consortium name="The Broad Institute Genomics Platform"/>
            <consortium name="The Broad Institute Genome Sequencing Center for Infectious Disease"/>
            <person name="Wu L."/>
            <person name="Ma J."/>
        </authorList>
    </citation>
    <scope>NUCLEOTIDE SEQUENCE [LARGE SCALE GENOMIC DNA]</scope>
    <source>
        <strain evidence="3">CCUG 50347</strain>
    </source>
</reference>
<evidence type="ECO:0008006" key="4">
    <source>
        <dbReference type="Google" id="ProtNLM"/>
    </source>
</evidence>
<sequence>MTAPGGGFRVDPAVVDVAAVATAAAESTMRAYGEEVAAAADTAGGAAGEGPLADVLAAFGAGARSRADERGRECRELSQDLADSAEAYRGRDGEAGASLDTIPFG</sequence>
<dbReference type="Proteomes" id="UP001595909">
    <property type="component" value="Unassembled WGS sequence"/>
</dbReference>
<organism evidence="2 3">
    <name type="scientific">Actinomycetospora chibensis</name>
    <dbReference type="NCBI Taxonomy" id="663606"/>
    <lineage>
        <taxon>Bacteria</taxon>
        <taxon>Bacillati</taxon>
        <taxon>Actinomycetota</taxon>
        <taxon>Actinomycetes</taxon>
        <taxon>Pseudonocardiales</taxon>
        <taxon>Pseudonocardiaceae</taxon>
        <taxon>Actinomycetospora</taxon>
    </lineage>
</organism>
<evidence type="ECO:0000256" key="1">
    <source>
        <dbReference type="SAM" id="MobiDB-lite"/>
    </source>
</evidence>
<comment type="caution">
    <text evidence="2">The sequence shown here is derived from an EMBL/GenBank/DDBJ whole genome shotgun (WGS) entry which is preliminary data.</text>
</comment>
<accession>A0ABV9RPT7</accession>